<feature type="region of interest" description="Disordered" evidence="2">
    <location>
        <begin position="139"/>
        <end position="189"/>
    </location>
</feature>
<dbReference type="InterPro" id="IPR013761">
    <property type="entry name" value="SAM/pointed_sf"/>
</dbReference>
<proteinExistence type="predicted"/>
<dbReference type="Proteomes" id="UP000050795">
    <property type="component" value="Unassembled WGS sequence"/>
</dbReference>
<sequence>MESDDSYETVSVNLKEDTESDLSDNQSSDRSNHNDTREGNCSSCDGYLSNGEVLNDTHSQKQYHSFSRKLKEQGKKIKLLEQERIGFLEQIANLCSSLEKKQQELVEVLQLSEEKAKYHAHYMTEVSNLLAELGTLFPENTNGSTQKNKTLKCPSEVNDKKENSSSTENTHVNTSSTNSTVDDNCNSDFPRDNRGRALLDALSVAVNAAKNMNYRKTSTNDSQISQGSDVVPSESSNGTSHRSISLTASRLPQQFSQPPPATKSPVALEVRILPSFCWNADHVLYWLREYVCLPGGCLEAASRLRMDGKQLTSVIDKKVEKLLNLNDAGLRKKFFSALEDLRIHGPPGLSRHPGASHITYQWVCDTWLKHHLGLVQLIPLFAIRRVDGRMLASLISYKRVKHSGHGRHRHHSSKRKSKHTDDNSDNNLSNVVISNPTDDHISLKNYSEQNLLNVKTNKVISINSNNVNSNSVASISSRNGTNNTHQNSSNNINNVESPGCNWHVSGRKEMLHILLGLSSKVSLSSSNSGADLPIDCKYSLGKREAESLRAAVELLHHHNFNVESIEKIRTSSDPGELDLLYWTNDHITKWLCDLGLKDFTNGIEASGLHGAYMVLDASFDFDTLIKRLRIPTNIANMCKLHEHLQRVLKPARIREGISMKHHGIFRRRSASRPNYSSNMMQRSMTSNSAINGSYLSLTNSSSNDTNYHSSMNGNLIRSNPNKILTSPSSPPSLPTYLTGSTNLMNNYVDIASNNPIGLTPKREKRRVLTVTGDLMNPSRLTRVFTRSRKTSQTVIDASYKQLPNAQILRQMSITGLNVNNTSGSSNNLDWISDVEDRSSTLVRKQSEKSLTNSTASKSVNSSSSKDSNKRSKAQNGTSTKSSLLNHHDNSNNTTVNNADSKKTTPSRQAVQPHEAPFVDPFGSDCGRPRIRILLGQTNRLNSMGGTSLTPTISTATIKNIFD</sequence>
<dbReference type="AlphaFoldDB" id="A0AA85K8M8"/>
<dbReference type="PANTHER" id="PTHR12776:SF1">
    <property type="entry name" value="KAZRIN"/>
    <property type="match status" value="1"/>
</dbReference>
<feature type="coiled-coil region" evidence="1">
    <location>
        <begin position="63"/>
        <end position="115"/>
    </location>
</feature>
<evidence type="ECO:0000256" key="1">
    <source>
        <dbReference type="SAM" id="Coils"/>
    </source>
</evidence>
<keyword evidence="4" id="KW-1185">Reference proteome</keyword>
<reference evidence="4" key="1">
    <citation type="submission" date="2022-06" db="EMBL/GenBank/DDBJ databases">
        <authorList>
            <person name="Berger JAMES D."/>
            <person name="Berger JAMES D."/>
        </authorList>
    </citation>
    <scope>NUCLEOTIDE SEQUENCE [LARGE SCALE GENOMIC DNA]</scope>
</reference>
<evidence type="ECO:0000256" key="2">
    <source>
        <dbReference type="SAM" id="MobiDB-lite"/>
    </source>
</evidence>
<feature type="region of interest" description="Disordered" evidence="2">
    <location>
        <begin position="472"/>
        <end position="494"/>
    </location>
</feature>
<dbReference type="InterPro" id="IPR001660">
    <property type="entry name" value="SAM"/>
</dbReference>
<evidence type="ECO:0000313" key="5">
    <source>
        <dbReference type="WBParaSite" id="TREG1_69010.1"/>
    </source>
</evidence>
<dbReference type="InterPro" id="IPR037614">
    <property type="entry name" value="Kazrin"/>
</dbReference>
<feature type="region of interest" description="Disordered" evidence="2">
    <location>
        <begin position="1"/>
        <end position="41"/>
    </location>
</feature>
<feature type="region of interest" description="Disordered" evidence="2">
    <location>
        <begin position="842"/>
        <end position="924"/>
    </location>
</feature>
<feature type="compositionally biased region" description="Low complexity" evidence="2">
    <location>
        <begin position="164"/>
        <end position="187"/>
    </location>
</feature>
<dbReference type="PANTHER" id="PTHR12776">
    <property type="entry name" value="KAZRIN-RELATED"/>
    <property type="match status" value="1"/>
</dbReference>
<feature type="compositionally biased region" description="Low complexity" evidence="2">
    <location>
        <begin position="852"/>
        <end position="865"/>
    </location>
</feature>
<dbReference type="PROSITE" id="PS50105">
    <property type="entry name" value="SAM_DOMAIN"/>
    <property type="match status" value="1"/>
</dbReference>
<feature type="compositionally biased region" description="Polar residues" evidence="2">
    <location>
        <begin position="893"/>
        <end position="909"/>
    </location>
</feature>
<feature type="compositionally biased region" description="Polar residues" evidence="2">
    <location>
        <begin position="842"/>
        <end position="851"/>
    </location>
</feature>
<feature type="domain" description="SAM" evidence="3">
    <location>
        <begin position="278"/>
        <end position="344"/>
    </location>
</feature>
<reference evidence="5" key="2">
    <citation type="submission" date="2023-11" db="UniProtKB">
        <authorList>
            <consortium name="WormBaseParasite"/>
        </authorList>
    </citation>
    <scope>IDENTIFICATION</scope>
</reference>
<feature type="region of interest" description="Disordered" evidence="2">
    <location>
        <begin position="214"/>
        <end position="263"/>
    </location>
</feature>
<keyword evidence="1" id="KW-0175">Coiled coil</keyword>
<feature type="compositionally biased region" description="Basic residues" evidence="2">
    <location>
        <begin position="401"/>
        <end position="418"/>
    </location>
</feature>
<evidence type="ECO:0000313" key="4">
    <source>
        <dbReference type="Proteomes" id="UP000050795"/>
    </source>
</evidence>
<evidence type="ECO:0000259" key="3">
    <source>
        <dbReference type="PROSITE" id="PS50105"/>
    </source>
</evidence>
<name>A0AA85K8M8_TRIRE</name>
<accession>A0AA85K8M8</accession>
<organism evidence="4 5">
    <name type="scientific">Trichobilharzia regenti</name>
    <name type="common">Nasal bird schistosome</name>
    <dbReference type="NCBI Taxonomy" id="157069"/>
    <lineage>
        <taxon>Eukaryota</taxon>
        <taxon>Metazoa</taxon>
        <taxon>Spiralia</taxon>
        <taxon>Lophotrochozoa</taxon>
        <taxon>Platyhelminthes</taxon>
        <taxon>Trematoda</taxon>
        <taxon>Digenea</taxon>
        <taxon>Strigeidida</taxon>
        <taxon>Schistosomatoidea</taxon>
        <taxon>Schistosomatidae</taxon>
        <taxon>Trichobilharzia</taxon>
    </lineage>
</organism>
<feature type="compositionally biased region" description="Polar residues" evidence="2">
    <location>
        <begin position="139"/>
        <end position="148"/>
    </location>
</feature>
<feature type="compositionally biased region" description="Polar residues" evidence="2">
    <location>
        <begin position="214"/>
        <end position="256"/>
    </location>
</feature>
<protein>
    <recommendedName>
        <fullName evidence="3">SAM domain-containing protein</fullName>
    </recommendedName>
</protein>
<dbReference type="Gene3D" id="1.10.150.50">
    <property type="entry name" value="Transcription Factor, Ets-1"/>
    <property type="match status" value="2"/>
</dbReference>
<feature type="region of interest" description="Disordered" evidence="2">
    <location>
        <begin position="401"/>
        <end position="433"/>
    </location>
</feature>
<dbReference type="WBParaSite" id="TREG1_69010.1">
    <property type="protein sequence ID" value="TREG1_69010.1"/>
    <property type="gene ID" value="TREG1_69010"/>
</dbReference>